<protein>
    <submittedName>
        <fullName evidence="1">Uncharacterized protein</fullName>
    </submittedName>
</protein>
<dbReference type="Proteomes" id="UP001057402">
    <property type="component" value="Chromosome 4"/>
</dbReference>
<evidence type="ECO:0000313" key="1">
    <source>
        <dbReference type="EMBL" id="KAI4374337.1"/>
    </source>
</evidence>
<keyword evidence="2" id="KW-1185">Reference proteome</keyword>
<dbReference type="EMBL" id="CM042883">
    <property type="protein sequence ID" value="KAI4374337.1"/>
    <property type="molecule type" value="Genomic_DNA"/>
</dbReference>
<sequence>MWSAPLLISTLTFGMALLLGVPLDAGKVFTTTSIFKILQEPIRTFPQSMISLSQATISLGRLNSYMLSRELKESSVERVEGCEDGVAVHVKDGVFSWDDESEEATLKDINFEVKKGQLAAIVGTVGSGKSSLLASVLGEMYKISGKVRICGSTAHPSLLLEKDLEMMEFGDQTEIGERGINLSGGQKQRIQLARAVYQDCDVYLLDDVFSAVDAHTGSEIFKECVRGVLKEKTVLLVTHQVDFLHNINLIMVMREGMIVQLGKYDELLYSGTDFGALVAAHESSMELVEAGNNTNTQGPAKSPRSSQGNSAEASNADDQADRVRSEKGSSKLIKEEERETGKVSLNVYKLYCSEAYGWWGVALVLLLSFMWQGSLMASDYWLAYETSEKQAASFRPSLFIQVYAAIAGISCVLITIRALFVTKLGLKTAQIFFSQILHSILHAPMSFFDTTPSGRILSRASSDQTNVDIFIPFLMGLAVVMYITVLSIFIITCQNSWPTVFLLIPLLWLNLWYRGYYLATSRELTRLDSITKAPLIHHFSESIAGVMTIRSFGKRDMFFQENMNRVVNENLRNGFPQQRLK</sequence>
<accession>A0ACB9R5L4</accession>
<organism evidence="1 2">
    <name type="scientific">Melastoma candidum</name>
    <dbReference type="NCBI Taxonomy" id="119954"/>
    <lineage>
        <taxon>Eukaryota</taxon>
        <taxon>Viridiplantae</taxon>
        <taxon>Streptophyta</taxon>
        <taxon>Embryophyta</taxon>
        <taxon>Tracheophyta</taxon>
        <taxon>Spermatophyta</taxon>
        <taxon>Magnoliopsida</taxon>
        <taxon>eudicotyledons</taxon>
        <taxon>Gunneridae</taxon>
        <taxon>Pentapetalae</taxon>
        <taxon>rosids</taxon>
        <taxon>malvids</taxon>
        <taxon>Myrtales</taxon>
        <taxon>Melastomataceae</taxon>
        <taxon>Melastomatoideae</taxon>
        <taxon>Melastomateae</taxon>
        <taxon>Melastoma</taxon>
    </lineage>
</organism>
<name>A0ACB9R5L4_9MYRT</name>
<gene>
    <name evidence="1" type="ORF">MLD38_012344</name>
</gene>
<evidence type="ECO:0000313" key="2">
    <source>
        <dbReference type="Proteomes" id="UP001057402"/>
    </source>
</evidence>
<comment type="caution">
    <text evidence="1">The sequence shown here is derived from an EMBL/GenBank/DDBJ whole genome shotgun (WGS) entry which is preliminary data.</text>
</comment>
<proteinExistence type="predicted"/>
<reference evidence="2" key="1">
    <citation type="journal article" date="2023" name="Front. Plant Sci.">
        <title>Chromosomal-level genome assembly of Melastoma candidum provides insights into trichome evolution.</title>
        <authorList>
            <person name="Zhong Y."/>
            <person name="Wu W."/>
            <person name="Sun C."/>
            <person name="Zou P."/>
            <person name="Liu Y."/>
            <person name="Dai S."/>
            <person name="Zhou R."/>
        </authorList>
    </citation>
    <scope>NUCLEOTIDE SEQUENCE [LARGE SCALE GENOMIC DNA]</scope>
</reference>